<dbReference type="InterPro" id="IPR003593">
    <property type="entry name" value="AAA+_ATPase"/>
</dbReference>
<comment type="subcellular location">
    <subcellularLocation>
        <location evidence="1">Cell membrane</location>
        <topology evidence="1">Peripheral membrane protein</topology>
    </subcellularLocation>
</comment>
<dbReference type="InterPro" id="IPR050095">
    <property type="entry name" value="ECF_ABC_transporter_ATP-bd"/>
</dbReference>
<keyword evidence="7" id="KW-1278">Translocase</keyword>
<dbReference type="SUPFAM" id="SSF52540">
    <property type="entry name" value="P-loop containing nucleoside triphosphate hydrolases"/>
    <property type="match status" value="2"/>
</dbReference>
<evidence type="ECO:0000256" key="4">
    <source>
        <dbReference type="ARBA" id="ARBA00022475"/>
    </source>
</evidence>
<evidence type="ECO:0000256" key="1">
    <source>
        <dbReference type="ARBA" id="ARBA00004202"/>
    </source>
</evidence>
<organism evidence="10 11">
    <name type="scientific">Anaerovirgula multivorans</name>
    <dbReference type="NCBI Taxonomy" id="312168"/>
    <lineage>
        <taxon>Bacteria</taxon>
        <taxon>Bacillati</taxon>
        <taxon>Bacillota</taxon>
        <taxon>Clostridia</taxon>
        <taxon>Peptostreptococcales</taxon>
        <taxon>Natronincolaceae</taxon>
        <taxon>Anaerovirgula</taxon>
    </lineage>
</organism>
<proteinExistence type="inferred from homology"/>
<dbReference type="PROSITE" id="PS00211">
    <property type="entry name" value="ABC_TRANSPORTER_1"/>
    <property type="match status" value="2"/>
</dbReference>
<dbReference type="Pfam" id="PF00005">
    <property type="entry name" value="ABC_tran"/>
    <property type="match status" value="2"/>
</dbReference>
<keyword evidence="8" id="KW-0472">Membrane</keyword>
<keyword evidence="6 10" id="KW-0067">ATP-binding</keyword>
<dbReference type="PANTHER" id="PTHR43553">
    <property type="entry name" value="HEAVY METAL TRANSPORTER"/>
    <property type="match status" value="1"/>
</dbReference>
<dbReference type="PANTHER" id="PTHR43553:SF27">
    <property type="entry name" value="ENERGY-COUPLING FACTOR TRANSPORTER ATP-BINDING PROTEIN ECFA2"/>
    <property type="match status" value="1"/>
</dbReference>
<sequence length="557" mass="62919">MGLFEIKNLTYFYPDREKPALDKVNLQVEEGEFIFLIGASGCGKSSLLRAMAGLLPDYYGGKIGGGVHYSGSSLGKWDKNQLAREVGMIFQDPEKQIVMTGVKQEIAFGLENINIPYQEMRRRIAEVLALFGISSLKDENTFHLSGGQKQKVVLASVLAMHPKVLLLDEPTSQLDPLAAQEFLNYVQRLNMEWGLTVILVEQRIDRCFHLADRIIFMEDGKVLHSETPRKTVEWAAEKHPQYIPPVSQFFSKWRRENIPLTIKEGRAVLNGMAVKEWINPYKEERNSIEATGNAIEILKLSNVYTTYNKKDFVLKKVNLHLWKNSITVILGENGAGKSTLLKTIVGLLKSVKGKIEYRGKDITHLKPEKIAAHIGYLSQNPNDYLFHDTVEEEIFFNLKVRGEKDDKRVEKILDLLKLKDKRKMNPRDLSGGERQRVALGTVLVTNPEILLLDEPTRGLDVVLKDELGETLQVIKHQGTSILMVTHDVEFAAEISDSVMIMAEGEIIADGKKREVLANSLYYAPQINRLFKGINDQVLNIEESIQVINKIIEQAAIG</sequence>
<feature type="domain" description="ABC transporter" evidence="9">
    <location>
        <begin position="298"/>
        <end position="528"/>
    </location>
</feature>
<dbReference type="InterPro" id="IPR003439">
    <property type="entry name" value="ABC_transporter-like_ATP-bd"/>
</dbReference>
<dbReference type="InterPro" id="IPR027417">
    <property type="entry name" value="P-loop_NTPase"/>
</dbReference>
<evidence type="ECO:0000313" key="11">
    <source>
        <dbReference type="Proteomes" id="UP000198304"/>
    </source>
</evidence>
<dbReference type="GO" id="GO:0005524">
    <property type="term" value="F:ATP binding"/>
    <property type="evidence" value="ECO:0007669"/>
    <property type="project" value="UniProtKB-KW"/>
</dbReference>
<dbReference type="GO" id="GO:0043190">
    <property type="term" value="C:ATP-binding cassette (ABC) transporter complex"/>
    <property type="evidence" value="ECO:0007669"/>
    <property type="project" value="TreeGrafter"/>
</dbReference>
<keyword evidence="5" id="KW-0547">Nucleotide-binding</keyword>
<dbReference type="AlphaFoldDB" id="A0A239C8G3"/>
<dbReference type="OrthoDB" id="501320at2"/>
<evidence type="ECO:0000256" key="5">
    <source>
        <dbReference type="ARBA" id="ARBA00022741"/>
    </source>
</evidence>
<dbReference type="GO" id="GO:0042626">
    <property type="term" value="F:ATPase-coupled transmembrane transporter activity"/>
    <property type="evidence" value="ECO:0007669"/>
    <property type="project" value="TreeGrafter"/>
</dbReference>
<dbReference type="InterPro" id="IPR017871">
    <property type="entry name" value="ABC_transporter-like_CS"/>
</dbReference>
<dbReference type="SMART" id="SM00382">
    <property type="entry name" value="AAA"/>
    <property type="match status" value="2"/>
</dbReference>
<dbReference type="GO" id="GO:0016887">
    <property type="term" value="F:ATP hydrolysis activity"/>
    <property type="evidence" value="ECO:0007669"/>
    <property type="project" value="InterPro"/>
</dbReference>
<dbReference type="EMBL" id="FZOJ01000005">
    <property type="protein sequence ID" value="SNS16229.1"/>
    <property type="molecule type" value="Genomic_DNA"/>
</dbReference>
<dbReference type="NCBIfam" id="NF010167">
    <property type="entry name" value="PRK13648.1"/>
    <property type="match status" value="2"/>
</dbReference>
<evidence type="ECO:0000313" key="10">
    <source>
        <dbReference type="EMBL" id="SNS16229.1"/>
    </source>
</evidence>
<keyword evidence="11" id="KW-1185">Reference proteome</keyword>
<protein>
    <submittedName>
        <fullName evidence="10">Energy-coupling factor transport system ATP-binding protein</fullName>
    </submittedName>
</protein>
<gene>
    <name evidence="10" type="ORF">SAMN05446037_100555</name>
</gene>
<dbReference type="InterPro" id="IPR015856">
    <property type="entry name" value="ABC_transpr_CbiO/EcfA_su"/>
</dbReference>
<dbReference type="Proteomes" id="UP000198304">
    <property type="component" value="Unassembled WGS sequence"/>
</dbReference>
<dbReference type="FunFam" id="3.40.50.300:FF:000224">
    <property type="entry name" value="Energy-coupling factor transporter ATP-binding protein EcfA"/>
    <property type="match status" value="1"/>
</dbReference>
<dbReference type="PROSITE" id="PS50893">
    <property type="entry name" value="ABC_TRANSPORTER_2"/>
    <property type="match status" value="2"/>
</dbReference>
<evidence type="ECO:0000256" key="6">
    <source>
        <dbReference type="ARBA" id="ARBA00022840"/>
    </source>
</evidence>
<accession>A0A239C8G3</accession>
<feature type="domain" description="ABC transporter" evidence="9">
    <location>
        <begin position="4"/>
        <end position="244"/>
    </location>
</feature>
<comment type="similarity">
    <text evidence="2">Belongs to the ABC transporter superfamily.</text>
</comment>
<keyword evidence="4" id="KW-1003">Cell membrane</keyword>
<evidence type="ECO:0000256" key="7">
    <source>
        <dbReference type="ARBA" id="ARBA00022967"/>
    </source>
</evidence>
<evidence type="ECO:0000256" key="3">
    <source>
        <dbReference type="ARBA" id="ARBA00022448"/>
    </source>
</evidence>
<keyword evidence="3" id="KW-0813">Transport</keyword>
<evidence type="ECO:0000259" key="9">
    <source>
        <dbReference type="PROSITE" id="PS50893"/>
    </source>
</evidence>
<dbReference type="Gene3D" id="3.40.50.300">
    <property type="entry name" value="P-loop containing nucleotide triphosphate hydrolases"/>
    <property type="match status" value="2"/>
</dbReference>
<dbReference type="RefSeq" id="WP_089282106.1">
    <property type="nucleotide sequence ID" value="NZ_FZOJ01000005.1"/>
</dbReference>
<dbReference type="CDD" id="cd03225">
    <property type="entry name" value="ABC_cobalt_CbiO_domain1"/>
    <property type="match status" value="2"/>
</dbReference>
<evidence type="ECO:0000256" key="2">
    <source>
        <dbReference type="ARBA" id="ARBA00005417"/>
    </source>
</evidence>
<reference evidence="10 11" key="1">
    <citation type="submission" date="2017-06" db="EMBL/GenBank/DDBJ databases">
        <authorList>
            <person name="Kim H.J."/>
            <person name="Triplett B.A."/>
        </authorList>
    </citation>
    <scope>NUCLEOTIDE SEQUENCE [LARGE SCALE GENOMIC DNA]</scope>
    <source>
        <strain evidence="10 11">SCA</strain>
    </source>
</reference>
<name>A0A239C8G3_9FIRM</name>
<evidence type="ECO:0000256" key="8">
    <source>
        <dbReference type="ARBA" id="ARBA00023136"/>
    </source>
</evidence>